<dbReference type="AlphaFoldDB" id="A0A0N4UAJ4"/>
<proteinExistence type="predicted"/>
<dbReference type="GO" id="GO:0019888">
    <property type="term" value="F:protein phosphatase regulator activity"/>
    <property type="evidence" value="ECO:0007669"/>
    <property type="project" value="TreeGrafter"/>
</dbReference>
<evidence type="ECO:0000256" key="1">
    <source>
        <dbReference type="ARBA" id="ARBA00022737"/>
    </source>
</evidence>
<dbReference type="Proteomes" id="UP000038040">
    <property type="component" value="Unplaced"/>
</dbReference>
<dbReference type="InterPro" id="IPR016024">
    <property type="entry name" value="ARM-type_fold"/>
</dbReference>
<dbReference type="PANTHER" id="PTHR10648">
    <property type="entry name" value="SERINE/THREONINE-PROTEIN PHOSPHATASE PP2A 65 KDA REGULATORY SUBUNIT"/>
    <property type="match status" value="1"/>
</dbReference>
<evidence type="ECO:0000313" key="3">
    <source>
        <dbReference type="Proteomes" id="UP000038040"/>
    </source>
</evidence>
<reference evidence="4" key="1">
    <citation type="submission" date="2017-02" db="UniProtKB">
        <authorList>
            <consortium name="WormBaseParasite"/>
        </authorList>
    </citation>
    <scope>IDENTIFICATION</scope>
</reference>
<dbReference type="Gene3D" id="1.25.10.10">
    <property type="entry name" value="Leucine-rich Repeat Variant"/>
    <property type="match status" value="1"/>
</dbReference>
<feature type="transmembrane region" description="Helical" evidence="2">
    <location>
        <begin position="449"/>
        <end position="466"/>
    </location>
</feature>
<dbReference type="InterPro" id="IPR011989">
    <property type="entry name" value="ARM-like"/>
</dbReference>
<dbReference type="GO" id="GO:0005737">
    <property type="term" value="C:cytoplasm"/>
    <property type="evidence" value="ECO:0007669"/>
    <property type="project" value="TreeGrafter"/>
</dbReference>
<keyword evidence="2" id="KW-0472">Membrane</keyword>
<protein>
    <submittedName>
        <fullName evidence="4">Serine/threonine-protein phosphatase 4 regulatory subunit 1</fullName>
    </submittedName>
</protein>
<keyword evidence="2" id="KW-1133">Transmembrane helix</keyword>
<evidence type="ECO:0000313" key="4">
    <source>
        <dbReference type="WBParaSite" id="DME_0000417601-mRNA-1"/>
    </source>
</evidence>
<sequence length="533" mass="60738">LTLAIDDRCWSNRGSCCEIIPEISRLCTAETRELRLAPLFITLLYDDARWVVRAAFENLGPFIATFADTGQICSTRSPAFDDCKFLYLPFFCRKMFHESAAAVCTTHTDLSKLFVEEDVDGFQFMFEEELNIPKELIESYVKIASSCSSIDISYLCAHNFPAIAYTIGRENWPHIKEAYIHLSTDVQCRVRLSLASSIHEVAAIIGEENSAKYLVPAFEMFMKDIEDVRLVLLNHLYDFFKVCLFLSLKLDFNLLTTLATFLHSTTGNDINWRFRHEYASQCILLCDLYDVYDLNKYLSGIALTLANDKVADVRKMGTILLASILGKFVQEEWCLDSSSVSTDESPIPITESFVNDIIKAFARSMTVVNVRIAFARALAGTRGGRAFHGSRDSTLVRKCLETLTSDIDADCRYVARISLGIGDGETIIDVGFQFFIYIAISFHCSMPKYNLAVNFLFSSIFFSFFYNSWVRFRLKIAVNEYDKGKIPFLGLKKLTKKFPLFEMSILTAEFTSRIGSPFYIVNFILYFRKILFT</sequence>
<keyword evidence="2" id="KW-0812">Transmembrane</keyword>
<dbReference type="SUPFAM" id="SSF48371">
    <property type="entry name" value="ARM repeat"/>
    <property type="match status" value="1"/>
</dbReference>
<keyword evidence="1" id="KW-0677">Repeat</keyword>
<name>A0A0N4UAJ4_DRAME</name>
<evidence type="ECO:0000256" key="2">
    <source>
        <dbReference type="SAM" id="Phobius"/>
    </source>
</evidence>
<dbReference type="InterPro" id="IPR051023">
    <property type="entry name" value="PP2A_Regulatory_Subunit_A"/>
</dbReference>
<dbReference type="WBParaSite" id="DME_0000417601-mRNA-1">
    <property type="protein sequence ID" value="DME_0000417601-mRNA-1"/>
    <property type="gene ID" value="DME_0000417601"/>
</dbReference>
<dbReference type="PANTHER" id="PTHR10648:SF1">
    <property type="entry name" value="SERINE_THREONINE-PROTEIN PHOSPHATASE 4 REGULATORY SUBUNIT 1"/>
    <property type="match status" value="1"/>
</dbReference>
<organism evidence="3 4">
    <name type="scientific">Dracunculus medinensis</name>
    <name type="common">Guinea worm</name>
    <dbReference type="NCBI Taxonomy" id="318479"/>
    <lineage>
        <taxon>Eukaryota</taxon>
        <taxon>Metazoa</taxon>
        <taxon>Ecdysozoa</taxon>
        <taxon>Nematoda</taxon>
        <taxon>Chromadorea</taxon>
        <taxon>Rhabditida</taxon>
        <taxon>Spirurina</taxon>
        <taxon>Dracunculoidea</taxon>
        <taxon>Dracunculidae</taxon>
        <taxon>Dracunculus</taxon>
    </lineage>
</organism>
<accession>A0A0N4UAJ4</accession>